<dbReference type="EMBL" id="BARU01034254">
    <property type="protein sequence ID" value="GAH62443.1"/>
    <property type="molecule type" value="Genomic_DNA"/>
</dbReference>
<feature type="non-terminal residue" evidence="1">
    <location>
        <position position="67"/>
    </location>
</feature>
<evidence type="ECO:0000313" key="1">
    <source>
        <dbReference type="EMBL" id="GAH62443.1"/>
    </source>
</evidence>
<name>X1IY13_9ZZZZ</name>
<dbReference type="AlphaFoldDB" id="X1IY13"/>
<accession>X1IY13</accession>
<protein>
    <submittedName>
        <fullName evidence="1">Uncharacterized protein</fullName>
    </submittedName>
</protein>
<reference evidence="1" key="1">
    <citation type="journal article" date="2014" name="Front. Microbiol.">
        <title>High frequency of phylogenetically diverse reductive dehalogenase-homologous genes in deep subseafloor sedimentary metagenomes.</title>
        <authorList>
            <person name="Kawai M."/>
            <person name="Futagami T."/>
            <person name="Toyoda A."/>
            <person name="Takaki Y."/>
            <person name="Nishi S."/>
            <person name="Hori S."/>
            <person name="Arai W."/>
            <person name="Tsubouchi T."/>
            <person name="Morono Y."/>
            <person name="Uchiyama I."/>
            <person name="Ito T."/>
            <person name="Fujiyama A."/>
            <person name="Inagaki F."/>
            <person name="Takami H."/>
        </authorList>
    </citation>
    <scope>NUCLEOTIDE SEQUENCE</scope>
    <source>
        <strain evidence="1">Expedition CK06-06</strain>
    </source>
</reference>
<organism evidence="1">
    <name type="scientific">marine sediment metagenome</name>
    <dbReference type="NCBI Taxonomy" id="412755"/>
    <lineage>
        <taxon>unclassified sequences</taxon>
        <taxon>metagenomes</taxon>
        <taxon>ecological metagenomes</taxon>
    </lineage>
</organism>
<sequence length="67" mass="6873">MGNGAGANRKTGGTVGLSNAHVLFSPWGTSPGAPKGNSVLQPGKYDGGIDPVDKIGELERWVPVKVE</sequence>
<comment type="caution">
    <text evidence="1">The sequence shown here is derived from an EMBL/GenBank/DDBJ whole genome shotgun (WGS) entry which is preliminary data.</text>
</comment>
<proteinExistence type="predicted"/>
<gene>
    <name evidence="1" type="ORF">S03H2_53793</name>
</gene>